<accession>A0A918RLK4</accession>
<dbReference type="InterPro" id="IPR050834">
    <property type="entry name" value="Glycosyltransf_2"/>
</dbReference>
<dbReference type="SUPFAM" id="SSF53448">
    <property type="entry name" value="Nucleotide-diphospho-sugar transferases"/>
    <property type="match status" value="1"/>
</dbReference>
<keyword evidence="3" id="KW-1185">Reference proteome</keyword>
<evidence type="ECO:0000259" key="1">
    <source>
        <dbReference type="Pfam" id="PF00535"/>
    </source>
</evidence>
<dbReference type="InterPro" id="IPR029044">
    <property type="entry name" value="Nucleotide-diphossugar_trans"/>
</dbReference>
<reference evidence="2" key="1">
    <citation type="journal article" date="2014" name="Int. J. Syst. Evol. Microbiol.">
        <title>Complete genome sequence of Corynebacterium casei LMG S-19264T (=DSM 44701T), isolated from a smear-ripened cheese.</title>
        <authorList>
            <consortium name="US DOE Joint Genome Institute (JGI-PGF)"/>
            <person name="Walter F."/>
            <person name="Albersmeier A."/>
            <person name="Kalinowski J."/>
            <person name="Ruckert C."/>
        </authorList>
    </citation>
    <scope>NUCLEOTIDE SEQUENCE</scope>
    <source>
        <strain evidence="2">KCTC 12711</strain>
    </source>
</reference>
<proteinExistence type="predicted"/>
<dbReference type="AlphaFoldDB" id="A0A918RLK4"/>
<organism evidence="2 3">
    <name type="scientific">Arenicella chitinivorans</name>
    <dbReference type="NCBI Taxonomy" id="1329800"/>
    <lineage>
        <taxon>Bacteria</taxon>
        <taxon>Pseudomonadati</taxon>
        <taxon>Pseudomonadota</taxon>
        <taxon>Gammaproteobacteria</taxon>
        <taxon>Arenicellales</taxon>
        <taxon>Arenicellaceae</taxon>
        <taxon>Arenicella</taxon>
    </lineage>
</organism>
<evidence type="ECO:0000313" key="3">
    <source>
        <dbReference type="Proteomes" id="UP000614811"/>
    </source>
</evidence>
<keyword evidence="2" id="KW-0808">Transferase</keyword>
<dbReference type="InterPro" id="IPR001173">
    <property type="entry name" value="Glyco_trans_2-like"/>
</dbReference>
<dbReference type="Gene3D" id="3.90.550.10">
    <property type="entry name" value="Spore Coat Polysaccharide Biosynthesis Protein SpsA, Chain A"/>
    <property type="match status" value="1"/>
</dbReference>
<dbReference type="CDD" id="cd00761">
    <property type="entry name" value="Glyco_tranf_GTA_type"/>
    <property type="match status" value="1"/>
</dbReference>
<comment type="caution">
    <text evidence="2">The sequence shown here is derived from an EMBL/GenBank/DDBJ whole genome shotgun (WGS) entry which is preliminary data.</text>
</comment>
<evidence type="ECO:0000313" key="2">
    <source>
        <dbReference type="EMBL" id="GGZ99774.1"/>
    </source>
</evidence>
<dbReference type="RefSeq" id="WP_189398468.1">
    <property type="nucleotide sequence ID" value="NZ_BMXA01000001.1"/>
</dbReference>
<dbReference type="Proteomes" id="UP000614811">
    <property type="component" value="Unassembled WGS sequence"/>
</dbReference>
<gene>
    <name evidence="2" type="ORF">GCM10008090_05530</name>
</gene>
<protein>
    <submittedName>
        <fullName evidence="2">Glycosyl transferase</fullName>
    </submittedName>
</protein>
<reference evidence="2" key="2">
    <citation type="submission" date="2020-09" db="EMBL/GenBank/DDBJ databases">
        <authorList>
            <person name="Sun Q."/>
            <person name="Kim S."/>
        </authorList>
    </citation>
    <scope>NUCLEOTIDE SEQUENCE</scope>
    <source>
        <strain evidence="2">KCTC 12711</strain>
    </source>
</reference>
<sequence length="341" mass="38369">MDTNSQHTHAAHSPVVTVVMPVYNVRDYIRTAVESVLAQTYDDLELIVVDDESPDDSIACIQNLIDADPRIQLVHQENRGLAGARNTGIRQARGEFIAFLDSDDYWHPDKLRHHVTFMQAHPEVGVSFSASMFVNEQGQSLEKMQTPAIKSGYTPRDVFCRNPIGNGSAPVIRNGVLQQLAFRGKDKHGRQTEYWQYFNESLKQSEDIDCWTRLALLTATEFSLIDKPLTYYRLNNAGLSADVASQYQTWLKFIDGLAELAPEFVKRHTPAAKAFQCRYIARRCISQAQGRQALSWFVKALRYSPGALMTESKRTLVTAAASLVMACLPEAGQRKLVARFL</sequence>
<dbReference type="EMBL" id="BMXA01000001">
    <property type="protein sequence ID" value="GGZ99774.1"/>
    <property type="molecule type" value="Genomic_DNA"/>
</dbReference>
<feature type="domain" description="Glycosyltransferase 2-like" evidence="1">
    <location>
        <begin position="17"/>
        <end position="130"/>
    </location>
</feature>
<dbReference type="PANTHER" id="PTHR43685:SF2">
    <property type="entry name" value="GLYCOSYLTRANSFERASE 2-LIKE DOMAIN-CONTAINING PROTEIN"/>
    <property type="match status" value="1"/>
</dbReference>
<name>A0A918RLK4_9GAMM</name>
<dbReference type="Pfam" id="PF00535">
    <property type="entry name" value="Glycos_transf_2"/>
    <property type="match status" value="1"/>
</dbReference>
<dbReference type="GO" id="GO:0016740">
    <property type="term" value="F:transferase activity"/>
    <property type="evidence" value="ECO:0007669"/>
    <property type="project" value="UniProtKB-KW"/>
</dbReference>
<dbReference type="PANTHER" id="PTHR43685">
    <property type="entry name" value="GLYCOSYLTRANSFERASE"/>
    <property type="match status" value="1"/>
</dbReference>